<gene>
    <name evidence="1" type="ORF">PXEA_LOCUS22687</name>
</gene>
<evidence type="ECO:0000313" key="1">
    <source>
        <dbReference type="EMBL" id="VEL29247.1"/>
    </source>
</evidence>
<organism evidence="1 2">
    <name type="scientific">Protopolystoma xenopodis</name>
    <dbReference type="NCBI Taxonomy" id="117903"/>
    <lineage>
        <taxon>Eukaryota</taxon>
        <taxon>Metazoa</taxon>
        <taxon>Spiralia</taxon>
        <taxon>Lophotrochozoa</taxon>
        <taxon>Platyhelminthes</taxon>
        <taxon>Monogenea</taxon>
        <taxon>Polyopisthocotylea</taxon>
        <taxon>Polystomatidea</taxon>
        <taxon>Polystomatidae</taxon>
        <taxon>Protopolystoma</taxon>
    </lineage>
</organism>
<comment type="caution">
    <text evidence="1">The sequence shown here is derived from an EMBL/GenBank/DDBJ whole genome shotgun (WGS) entry which is preliminary data.</text>
</comment>
<accession>A0A3S5AHD6</accession>
<sequence length="69" mass="7659">MPKSGPLQFAHFRACTTRPNTFVELTPEDAIEQSRGHGKFSYDASTDGTSFSGNVLLNGFRCRMTEVNM</sequence>
<name>A0A3S5AHD6_9PLAT</name>
<reference evidence="1" key="1">
    <citation type="submission" date="2018-11" db="EMBL/GenBank/DDBJ databases">
        <authorList>
            <consortium name="Pathogen Informatics"/>
        </authorList>
    </citation>
    <scope>NUCLEOTIDE SEQUENCE</scope>
</reference>
<evidence type="ECO:0000313" key="2">
    <source>
        <dbReference type="Proteomes" id="UP000784294"/>
    </source>
</evidence>
<protein>
    <submittedName>
        <fullName evidence="1">Uncharacterized protein</fullName>
    </submittedName>
</protein>
<dbReference type="EMBL" id="CAAALY010101545">
    <property type="protein sequence ID" value="VEL29247.1"/>
    <property type="molecule type" value="Genomic_DNA"/>
</dbReference>
<dbReference type="AlphaFoldDB" id="A0A3S5AHD6"/>
<dbReference type="Proteomes" id="UP000784294">
    <property type="component" value="Unassembled WGS sequence"/>
</dbReference>
<proteinExistence type="predicted"/>
<keyword evidence="2" id="KW-1185">Reference proteome</keyword>